<dbReference type="Proteomes" id="UP001549749">
    <property type="component" value="Unassembled WGS sequence"/>
</dbReference>
<comment type="caution">
    <text evidence="2">The sequence shown here is derived from an EMBL/GenBank/DDBJ whole genome shotgun (WGS) entry which is preliminary data.</text>
</comment>
<sequence>MRKIIVTTFITLDGVIQGPGAFEEDRSNGFKWGGWIVPHGDELTQQTMADSMKEDFDLLLGRFTYDIFAAYWPYKENNPIAEKFNRIHKYVVSGKPVELTWENSTLITGDIVAGLKQLKTQDGPNLLVNGSGKMVQTLLEHGLVDILHLWVFPITIGKGKRLFADGTQPGNWKLLDSKVSSTGVIIASYAPAGEIKLGAFEPDNPSAAERERRKRVGH</sequence>
<dbReference type="PANTHER" id="PTHR38011:SF2">
    <property type="entry name" value="BIFUNCTIONAL DEAMINASE-REDUCTASE DOMAIN PROTEIN"/>
    <property type="match status" value="1"/>
</dbReference>
<dbReference type="SUPFAM" id="SSF53597">
    <property type="entry name" value="Dihydrofolate reductase-like"/>
    <property type="match status" value="1"/>
</dbReference>
<dbReference type="PANTHER" id="PTHR38011">
    <property type="entry name" value="DIHYDROFOLATE REDUCTASE FAMILY PROTEIN (AFU_ORTHOLOGUE AFUA_8G06820)"/>
    <property type="match status" value="1"/>
</dbReference>
<gene>
    <name evidence="2" type="ORF">ABR189_24000</name>
</gene>
<evidence type="ECO:0000313" key="3">
    <source>
        <dbReference type="Proteomes" id="UP001549749"/>
    </source>
</evidence>
<evidence type="ECO:0000313" key="2">
    <source>
        <dbReference type="EMBL" id="MET7000476.1"/>
    </source>
</evidence>
<accession>A0ABV2TBR6</accession>
<dbReference type="RefSeq" id="WP_354663035.1">
    <property type="nucleotide sequence ID" value="NZ_JBEXAC010000002.1"/>
</dbReference>
<reference evidence="2 3" key="1">
    <citation type="submission" date="2024-06" db="EMBL/GenBank/DDBJ databases">
        <title>Chitinophaga defluvii sp. nov., isolated from municipal sewage.</title>
        <authorList>
            <person name="Zhang L."/>
        </authorList>
    </citation>
    <scope>NUCLEOTIDE SEQUENCE [LARGE SCALE GENOMIC DNA]</scope>
    <source>
        <strain evidence="2 3">H8</strain>
    </source>
</reference>
<feature type="domain" description="Bacterial bifunctional deaminase-reductase C-terminal" evidence="1">
    <location>
        <begin position="2"/>
        <end position="185"/>
    </location>
</feature>
<dbReference type="InterPro" id="IPR002734">
    <property type="entry name" value="RibDG_C"/>
</dbReference>
<evidence type="ECO:0000259" key="1">
    <source>
        <dbReference type="Pfam" id="PF01872"/>
    </source>
</evidence>
<proteinExistence type="predicted"/>
<dbReference type="InterPro" id="IPR024072">
    <property type="entry name" value="DHFR-like_dom_sf"/>
</dbReference>
<name>A0ABV2TBR6_9BACT</name>
<dbReference type="Gene3D" id="3.40.430.10">
    <property type="entry name" value="Dihydrofolate Reductase, subunit A"/>
    <property type="match status" value="1"/>
</dbReference>
<dbReference type="Pfam" id="PF01872">
    <property type="entry name" value="RibD_C"/>
    <property type="match status" value="1"/>
</dbReference>
<protein>
    <submittedName>
        <fullName evidence="2">Dihydrofolate reductase family protein</fullName>
    </submittedName>
</protein>
<organism evidence="2 3">
    <name type="scientific">Chitinophaga defluvii</name>
    <dbReference type="NCBI Taxonomy" id="3163343"/>
    <lineage>
        <taxon>Bacteria</taxon>
        <taxon>Pseudomonadati</taxon>
        <taxon>Bacteroidota</taxon>
        <taxon>Chitinophagia</taxon>
        <taxon>Chitinophagales</taxon>
        <taxon>Chitinophagaceae</taxon>
        <taxon>Chitinophaga</taxon>
    </lineage>
</organism>
<dbReference type="InterPro" id="IPR050765">
    <property type="entry name" value="Riboflavin_Biosynth_HTPR"/>
</dbReference>
<keyword evidence="3" id="KW-1185">Reference proteome</keyword>
<dbReference type="EMBL" id="JBEXAC010000002">
    <property type="protein sequence ID" value="MET7000476.1"/>
    <property type="molecule type" value="Genomic_DNA"/>
</dbReference>